<name>A0A8X6MQ55_NEPPI</name>
<sequence length="96" mass="11211">MNPFNSASLRTTQNSRLHEIALYKGKNLLLAHLSLATPDFISLIVWYPSGHLHPFIPDRYRQVLLPRLHSLCTLWDFRPCFPSDKCRGLIRMSYSR</sequence>
<accession>A0A8X6MQ55</accession>
<reference evidence="1" key="1">
    <citation type="submission" date="2020-08" db="EMBL/GenBank/DDBJ databases">
        <title>Multicomponent nature underlies the extraordinary mechanical properties of spider dragline silk.</title>
        <authorList>
            <person name="Kono N."/>
            <person name="Nakamura H."/>
            <person name="Mori M."/>
            <person name="Yoshida Y."/>
            <person name="Ohtoshi R."/>
            <person name="Malay A.D."/>
            <person name="Moran D.A.P."/>
            <person name="Tomita M."/>
            <person name="Numata K."/>
            <person name="Arakawa K."/>
        </authorList>
    </citation>
    <scope>NUCLEOTIDE SEQUENCE</scope>
</reference>
<keyword evidence="2" id="KW-1185">Reference proteome</keyword>
<gene>
    <name evidence="1" type="ORF">NPIL_109081</name>
</gene>
<evidence type="ECO:0000313" key="2">
    <source>
        <dbReference type="Proteomes" id="UP000887013"/>
    </source>
</evidence>
<protein>
    <submittedName>
        <fullName evidence="1">Uncharacterized protein</fullName>
    </submittedName>
</protein>
<comment type="caution">
    <text evidence="1">The sequence shown here is derived from an EMBL/GenBank/DDBJ whole genome shotgun (WGS) entry which is preliminary data.</text>
</comment>
<dbReference type="Proteomes" id="UP000887013">
    <property type="component" value="Unassembled WGS sequence"/>
</dbReference>
<evidence type="ECO:0000313" key="1">
    <source>
        <dbReference type="EMBL" id="GFS71923.1"/>
    </source>
</evidence>
<dbReference type="AlphaFoldDB" id="A0A8X6MQ55"/>
<proteinExistence type="predicted"/>
<dbReference type="EMBL" id="BMAW01000990">
    <property type="protein sequence ID" value="GFS71923.1"/>
    <property type="molecule type" value="Genomic_DNA"/>
</dbReference>
<organism evidence="1 2">
    <name type="scientific">Nephila pilipes</name>
    <name type="common">Giant wood spider</name>
    <name type="synonym">Nephila maculata</name>
    <dbReference type="NCBI Taxonomy" id="299642"/>
    <lineage>
        <taxon>Eukaryota</taxon>
        <taxon>Metazoa</taxon>
        <taxon>Ecdysozoa</taxon>
        <taxon>Arthropoda</taxon>
        <taxon>Chelicerata</taxon>
        <taxon>Arachnida</taxon>
        <taxon>Araneae</taxon>
        <taxon>Araneomorphae</taxon>
        <taxon>Entelegynae</taxon>
        <taxon>Araneoidea</taxon>
        <taxon>Nephilidae</taxon>
        <taxon>Nephila</taxon>
    </lineage>
</organism>